<organism evidence="2">
    <name type="scientific">marine sediment metagenome</name>
    <dbReference type="NCBI Taxonomy" id="412755"/>
    <lineage>
        <taxon>unclassified sequences</taxon>
        <taxon>metagenomes</taxon>
        <taxon>ecological metagenomes</taxon>
    </lineage>
</organism>
<evidence type="ECO:0000313" key="2">
    <source>
        <dbReference type="EMBL" id="KKN06631.1"/>
    </source>
</evidence>
<evidence type="ECO:0000256" key="1">
    <source>
        <dbReference type="SAM" id="MobiDB-lite"/>
    </source>
</evidence>
<accession>A0A0F9PZZ1</accession>
<dbReference type="AlphaFoldDB" id="A0A0F9PZZ1"/>
<gene>
    <name evidence="2" type="ORF">LCGC14_1075300</name>
</gene>
<dbReference type="EMBL" id="LAZR01004665">
    <property type="protein sequence ID" value="KKN06631.1"/>
    <property type="molecule type" value="Genomic_DNA"/>
</dbReference>
<protein>
    <submittedName>
        <fullName evidence="2">Uncharacterized protein</fullName>
    </submittedName>
</protein>
<reference evidence="2" key="1">
    <citation type="journal article" date="2015" name="Nature">
        <title>Complex archaea that bridge the gap between prokaryotes and eukaryotes.</title>
        <authorList>
            <person name="Spang A."/>
            <person name="Saw J.H."/>
            <person name="Jorgensen S.L."/>
            <person name="Zaremba-Niedzwiedzka K."/>
            <person name="Martijn J."/>
            <person name="Lind A.E."/>
            <person name="van Eijk R."/>
            <person name="Schleper C."/>
            <person name="Guy L."/>
            <person name="Ettema T.J."/>
        </authorList>
    </citation>
    <scope>NUCLEOTIDE SEQUENCE</scope>
</reference>
<comment type="caution">
    <text evidence="2">The sequence shown here is derived from an EMBL/GenBank/DDBJ whole genome shotgun (WGS) entry which is preliminary data.</text>
</comment>
<sequence>MAQHPTEEILNITRKFLGGEVGTPGQAPGQAPSRGTLPSQASNVARGRAFGQQGLLRRDDRRAVAPIVQPSPLVSSPETTQRPVGSLRDRFFNLPSPVDFARTPQGRALLQRVLQLRGLR</sequence>
<feature type="region of interest" description="Disordered" evidence="1">
    <location>
        <begin position="18"/>
        <end position="43"/>
    </location>
</feature>
<proteinExistence type="predicted"/>
<name>A0A0F9PZZ1_9ZZZZ</name>